<sequence length="372" mass="40801">MRILFTGGGGGGHFFPVLAVIRELKRVAEEEQILDVQLFYIGPDDFGQDLLREEGVAPVRITSGKMRRYASVRNIADIFKTFLGVVQAFWNIFLIMPDVIFSKGSYGALPAVVVSAVFRIPLMIHESDAIPGRVSRFSARFASRIGVAFPSAAAYFPKAKVALVGIPLRRRILGGIKEEAAETFNVFSDLPVIGVIGASQGAVKINDAFLGTLKELTDQYELVHQTGEKNYTDVKGEADVVLEFAHKERYHPLGFLNESQIRDFYLLSDLIVSRAGASSIFEIAAHAKPSILIPLSSAAQDHQRKNAYEYAAEGGATIIEEGNLTPHILYAEIKKLMDDPVKLKRMGEAASNFARPDAAEIIAKEILKLGVH</sequence>
<dbReference type="Gene3D" id="3.40.50.2000">
    <property type="entry name" value="Glycogen Phosphorylase B"/>
    <property type="match status" value="2"/>
</dbReference>
<organism evidence="13 14">
    <name type="scientific">Candidatus Sungiibacteriota bacterium</name>
    <dbReference type="NCBI Taxonomy" id="2750080"/>
    <lineage>
        <taxon>Bacteria</taxon>
        <taxon>Candidatus Sungiibacteriota</taxon>
    </lineage>
</organism>
<dbReference type="EC" id="2.4.1.227" evidence="10"/>
<evidence type="ECO:0000256" key="2">
    <source>
        <dbReference type="ARBA" id="ARBA00022618"/>
    </source>
</evidence>
<dbReference type="InterPro" id="IPR007235">
    <property type="entry name" value="Glyco_trans_28_C"/>
</dbReference>
<dbReference type="EMBL" id="JACQCR010000056">
    <property type="protein sequence ID" value="MBI3631163.1"/>
    <property type="molecule type" value="Genomic_DNA"/>
</dbReference>
<dbReference type="SUPFAM" id="SSF53756">
    <property type="entry name" value="UDP-Glycosyltransferase/glycogen phosphorylase"/>
    <property type="match status" value="1"/>
</dbReference>
<feature type="binding site" evidence="10">
    <location>
        <position position="199"/>
    </location>
    <ligand>
        <name>UDP-N-acetyl-alpha-D-glucosamine</name>
        <dbReference type="ChEBI" id="CHEBI:57705"/>
    </ligand>
</feature>
<keyword evidence="4 10" id="KW-0808">Transferase</keyword>
<evidence type="ECO:0000256" key="1">
    <source>
        <dbReference type="ARBA" id="ARBA00022475"/>
    </source>
</evidence>
<comment type="caution">
    <text evidence="10">Lacks conserved residue(s) required for the propagation of feature annotation.</text>
</comment>
<dbReference type="PANTHER" id="PTHR21015:SF27">
    <property type="entry name" value="UDP-N-ACETYLGLUCOSAMINE--N-ACETYLMURAMYL-(PENTAPEPTIDE) PYROPHOSPHORYL-UNDECAPRENOL N-ACETYLGLUCOSAMINE TRANSFERASE"/>
    <property type="match status" value="1"/>
</dbReference>
<evidence type="ECO:0000256" key="7">
    <source>
        <dbReference type="ARBA" id="ARBA00023136"/>
    </source>
</evidence>
<dbReference type="InterPro" id="IPR006009">
    <property type="entry name" value="GlcNAc_MurG"/>
</dbReference>
<evidence type="ECO:0000256" key="5">
    <source>
        <dbReference type="ARBA" id="ARBA00022960"/>
    </source>
</evidence>
<accession>A0A932QZ54</accession>
<keyword evidence="7 10" id="KW-0472">Membrane</keyword>
<evidence type="ECO:0000256" key="4">
    <source>
        <dbReference type="ARBA" id="ARBA00022679"/>
    </source>
</evidence>
<keyword evidence="5 10" id="KW-0133">Cell shape</keyword>
<feature type="binding site" evidence="10">
    <location>
        <position position="169"/>
    </location>
    <ligand>
        <name>UDP-N-acetyl-alpha-D-glucosamine</name>
        <dbReference type="ChEBI" id="CHEBI:57705"/>
    </ligand>
</feature>
<feature type="domain" description="Glycosyltransferase family 28 N-terminal" evidence="11">
    <location>
        <begin position="3"/>
        <end position="146"/>
    </location>
</feature>
<proteinExistence type="inferred from homology"/>
<evidence type="ECO:0000259" key="12">
    <source>
        <dbReference type="Pfam" id="PF04101"/>
    </source>
</evidence>
<name>A0A932QZ54_9BACT</name>
<keyword evidence="3 10" id="KW-0328">Glycosyltransferase</keyword>
<dbReference type="GO" id="GO:0051301">
    <property type="term" value="P:cell division"/>
    <property type="evidence" value="ECO:0007669"/>
    <property type="project" value="UniProtKB-KW"/>
</dbReference>
<evidence type="ECO:0000313" key="13">
    <source>
        <dbReference type="EMBL" id="MBI3631163.1"/>
    </source>
</evidence>
<dbReference type="InterPro" id="IPR004276">
    <property type="entry name" value="GlycoTrans_28_N"/>
</dbReference>
<dbReference type="GO" id="GO:0005886">
    <property type="term" value="C:plasma membrane"/>
    <property type="evidence" value="ECO:0007669"/>
    <property type="project" value="UniProtKB-SubCell"/>
</dbReference>
<dbReference type="Proteomes" id="UP000753196">
    <property type="component" value="Unassembled WGS sequence"/>
</dbReference>
<comment type="pathway">
    <text evidence="10">Cell wall biogenesis; peptidoglycan biosynthesis.</text>
</comment>
<comment type="similarity">
    <text evidence="10">Belongs to the glycosyltransferase 28 family. MurG subfamily.</text>
</comment>
<keyword evidence="8 10" id="KW-0131">Cell cycle</keyword>
<evidence type="ECO:0000256" key="10">
    <source>
        <dbReference type="HAMAP-Rule" id="MF_00033"/>
    </source>
</evidence>
<evidence type="ECO:0000256" key="9">
    <source>
        <dbReference type="ARBA" id="ARBA00023316"/>
    </source>
</evidence>
<dbReference type="GO" id="GO:0071555">
    <property type="term" value="P:cell wall organization"/>
    <property type="evidence" value="ECO:0007669"/>
    <property type="project" value="UniProtKB-KW"/>
</dbReference>
<comment type="caution">
    <text evidence="13">The sequence shown here is derived from an EMBL/GenBank/DDBJ whole genome shotgun (WGS) entry which is preliminary data.</text>
</comment>
<dbReference type="PANTHER" id="PTHR21015">
    <property type="entry name" value="UDP-N-ACETYLGLUCOSAMINE--N-ACETYLMURAMYL-(PENTAPEPTIDE) PYROPHOSPHORYL-UNDECAPRENOL N-ACETYLGLUCOSAMINE TRANSFERASE 1"/>
    <property type="match status" value="1"/>
</dbReference>
<dbReference type="GO" id="GO:0005975">
    <property type="term" value="P:carbohydrate metabolic process"/>
    <property type="evidence" value="ECO:0007669"/>
    <property type="project" value="InterPro"/>
</dbReference>
<dbReference type="CDD" id="cd03785">
    <property type="entry name" value="GT28_MurG"/>
    <property type="match status" value="1"/>
</dbReference>
<evidence type="ECO:0000259" key="11">
    <source>
        <dbReference type="Pfam" id="PF03033"/>
    </source>
</evidence>
<dbReference type="GO" id="GO:0050511">
    <property type="term" value="F:undecaprenyldiphospho-muramoylpentapeptide beta-N-acetylglucosaminyltransferase activity"/>
    <property type="evidence" value="ECO:0007669"/>
    <property type="project" value="UniProtKB-UniRule"/>
</dbReference>
<dbReference type="GO" id="GO:0009252">
    <property type="term" value="P:peptidoglycan biosynthetic process"/>
    <property type="evidence" value="ECO:0007669"/>
    <property type="project" value="UniProtKB-UniRule"/>
</dbReference>
<reference evidence="13" key="1">
    <citation type="submission" date="2020-07" db="EMBL/GenBank/DDBJ databases">
        <title>Huge and variable diversity of episymbiotic CPR bacteria and DPANN archaea in groundwater ecosystems.</title>
        <authorList>
            <person name="He C.Y."/>
            <person name="Keren R."/>
            <person name="Whittaker M."/>
            <person name="Farag I.F."/>
            <person name="Doudna J."/>
            <person name="Cate J.H.D."/>
            <person name="Banfield J.F."/>
        </authorList>
    </citation>
    <scope>NUCLEOTIDE SEQUENCE</scope>
    <source>
        <strain evidence="13">NC_groundwater_973_Pr1_S-0.2um_54_13</strain>
    </source>
</reference>
<keyword evidence="1 10" id="KW-1003">Cell membrane</keyword>
<comment type="subcellular location">
    <subcellularLocation>
        <location evidence="10">Cell membrane</location>
        <topology evidence="10">Peripheral membrane protein</topology>
        <orientation evidence="10">Cytoplasmic side</orientation>
    </subcellularLocation>
</comment>
<dbReference type="HAMAP" id="MF_00033">
    <property type="entry name" value="MurG"/>
    <property type="match status" value="1"/>
</dbReference>
<evidence type="ECO:0000256" key="6">
    <source>
        <dbReference type="ARBA" id="ARBA00022984"/>
    </source>
</evidence>
<evidence type="ECO:0000256" key="3">
    <source>
        <dbReference type="ARBA" id="ARBA00022676"/>
    </source>
</evidence>
<keyword evidence="9 10" id="KW-0961">Cell wall biogenesis/degradation</keyword>
<gene>
    <name evidence="10" type="primary">murG</name>
    <name evidence="13" type="ORF">HY221_02395</name>
</gene>
<keyword evidence="6 10" id="KW-0573">Peptidoglycan synthesis</keyword>
<comment type="catalytic activity">
    <reaction evidence="10">
        <text>di-trans,octa-cis-undecaprenyl diphospho-N-acetyl-alpha-D-muramoyl-L-alanyl-D-glutamyl-meso-2,6-diaminopimeloyl-D-alanyl-D-alanine + UDP-N-acetyl-alpha-D-glucosamine = di-trans,octa-cis-undecaprenyl diphospho-[N-acetyl-alpha-D-glucosaminyl-(1-&gt;4)]-N-acetyl-alpha-D-muramoyl-L-alanyl-D-glutamyl-meso-2,6-diaminopimeloyl-D-alanyl-D-alanine + UDP + H(+)</text>
        <dbReference type="Rhea" id="RHEA:31227"/>
        <dbReference type="ChEBI" id="CHEBI:15378"/>
        <dbReference type="ChEBI" id="CHEBI:57705"/>
        <dbReference type="ChEBI" id="CHEBI:58223"/>
        <dbReference type="ChEBI" id="CHEBI:61387"/>
        <dbReference type="ChEBI" id="CHEBI:61388"/>
        <dbReference type="EC" id="2.4.1.227"/>
    </reaction>
</comment>
<dbReference type="GO" id="GO:0008360">
    <property type="term" value="P:regulation of cell shape"/>
    <property type="evidence" value="ECO:0007669"/>
    <property type="project" value="UniProtKB-KW"/>
</dbReference>
<keyword evidence="2 10" id="KW-0132">Cell division</keyword>
<dbReference type="Pfam" id="PF03033">
    <property type="entry name" value="Glyco_transf_28"/>
    <property type="match status" value="1"/>
</dbReference>
<protein>
    <recommendedName>
        <fullName evidence="10">UDP-N-acetylglucosamine--N-acetylmuramyl-(pentapeptide) pyrophosphoryl-undecaprenol N-acetylglucosamine transferase</fullName>
        <ecNumber evidence="10">2.4.1.227</ecNumber>
    </recommendedName>
    <alternativeName>
        <fullName evidence="10">Undecaprenyl-PP-MurNAc-pentapeptide-UDPGlcNAc GlcNAc transferase</fullName>
    </alternativeName>
</protein>
<dbReference type="AlphaFoldDB" id="A0A932QZ54"/>
<dbReference type="Pfam" id="PF04101">
    <property type="entry name" value="Glyco_tran_28_C"/>
    <property type="match status" value="1"/>
</dbReference>
<comment type="function">
    <text evidence="10">Cell wall formation. Catalyzes the transfer of a GlcNAc subunit on undecaprenyl-pyrophosphoryl-MurNAc-pentapeptide (lipid intermediate I) to form undecaprenyl-pyrophosphoryl-MurNAc-(pentapeptide)GlcNAc (lipid intermediate II).</text>
</comment>
<evidence type="ECO:0000256" key="8">
    <source>
        <dbReference type="ARBA" id="ARBA00023306"/>
    </source>
</evidence>
<feature type="domain" description="Glycosyl transferase family 28 C-terminal" evidence="12">
    <location>
        <begin position="193"/>
        <end position="360"/>
    </location>
</feature>
<feature type="binding site" evidence="10">
    <location>
        <position position="303"/>
    </location>
    <ligand>
        <name>UDP-N-acetyl-alpha-D-glucosamine</name>
        <dbReference type="ChEBI" id="CHEBI:57705"/>
    </ligand>
</feature>
<evidence type="ECO:0000313" key="14">
    <source>
        <dbReference type="Proteomes" id="UP000753196"/>
    </source>
</evidence>